<accession>A0AAR5PGS8</accession>
<evidence type="ECO:0008006" key="6">
    <source>
        <dbReference type="Google" id="ProtNLM"/>
    </source>
</evidence>
<evidence type="ECO:0000313" key="5">
    <source>
        <dbReference type="Proteomes" id="UP000019118"/>
    </source>
</evidence>
<feature type="transmembrane region" description="Helical" evidence="3">
    <location>
        <begin position="419"/>
        <end position="439"/>
    </location>
</feature>
<feature type="transmembrane region" description="Helical" evidence="3">
    <location>
        <begin position="536"/>
        <end position="558"/>
    </location>
</feature>
<evidence type="ECO:0000256" key="3">
    <source>
        <dbReference type="SAM" id="Phobius"/>
    </source>
</evidence>
<proteinExistence type="inferred from homology"/>
<reference evidence="4" key="2">
    <citation type="submission" date="2024-08" db="UniProtKB">
        <authorList>
            <consortium name="EnsemblMetazoa"/>
        </authorList>
    </citation>
    <scope>IDENTIFICATION</scope>
</reference>
<dbReference type="GO" id="GO:0043266">
    <property type="term" value="P:regulation of potassium ion transport"/>
    <property type="evidence" value="ECO:0007669"/>
    <property type="project" value="TreeGrafter"/>
</dbReference>
<feature type="transmembrane region" description="Helical" evidence="3">
    <location>
        <begin position="222"/>
        <end position="245"/>
    </location>
</feature>
<dbReference type="AlphaFoldDB" id="A0AAR5PGS8"/>
<feature type="transmembrane region" description="Helical" evidence="3">
    <location>
        <begin position="599"/>
        <end position="620"/>
    </location>
</feature>
<reference evidence="5" key="1">
    <citation type="journal article" date="2013" name="Genome Biol.">
        <title>Draft genome of the mountain pine beetle, Dendroctonus ponderosae Hopkins, a major forest pest.</title>
        <authorList>
            <person name="Keeling C.I."/>
            <person name="Yuen M.M."/>
            <person name="Liao N.Y."/>
            <person name="Docking T.R."/>
            <person name="Chan S.K."/>
            <person name="Taylor G.A."/>
            <person name="Palmquist D.L."/>
            <person name="Jackman S.D."/>
            <person name="Nguyen A."/>
            <person name="Li M."/>
            <person name="Henderson H."/>
            <person name="Janes J.K."/>
            <person name="Zhao Y."/>
            <person name="Pandoh P."/>
            <person name="Moore R."/>
            <person name="Sperling F.A."/>
            <person name="Huber D.P."/>
            <person name="Birol I."/>
            <person name="Jones S.J."/>
            <person name="Bohlmann J."/>
        </authorList>
    </citation>
    <scope>NUCLEOTIDE SEQUENCE</scope>
</reference>
<dbReference type="Proteomes" id="UP000019118">
    <property type="component" value="Unassembled WGS sequence"/>
</dbReference>
<feature type="transmembrane region" description="Helical" evidence="3">
    <location>
        <begin position="147"/>
        <end position="172"/>
    </location>
</feature>
<evidence type="ECO:0000313" key="4">
    <source>
        <dbReference type="EnsemblMetazoa" id="XP_019760243.1"/>
    </source>
</evidence>
<dbReference type="GO" id="GO:0005886">
    <property type="term" value="C:plasma membrane"/>
    <property type="evidence" value="ECO:0007669"/>
    <property type="project" value="TreeGrafter"/>
</dbReference>
<keyword evidence="3" id="KW-1133">Transmembrane helix</keyword>
<feature type="transmembrane region" description="Helical" evidence="3">
    <location>
        <begin position="509"/>
        <end position="529"/>
    </location>
</feature>
<sequence>MGSLPNLHELGRSDDFTDSGQVGFKPGPALGRLCGAYNCDLSNEEKSRILHRYSGHAKITKARSNPHDSQKVVHDEVMLEHMATYSPVSARSRYNLNMHSGGPIKRIDSLASSIGATSVRRLLTVVRGAANNSSMGRPAGIAYNRRVLISNLVIMCFCHLLSTAAFLPFLSLQSSVSVWAQSLTNTGFEFNSGSWLSSEIFLVAAGSALIAPCFVKILGTNIVAAICYAGMVVFYAAHIYPVIYVTIPTSLLLGILLGLMSSAHISFLMILTHRIAGLFHEDGEDGRYSRRICIIRRIARAFQGAHDFGLILGSVCSFLVIHFTINIGRDASTYEFDNATLVTNVSDDCTSNSVLRNCSNQTYPVTSSSPYDYSSFLDDIFDRGEDGRLCGAQACPIFSLGNSSLHSGFKVLPIESSKILIGVYGGACGLAFLLASLGLDSIRTLTYQDPLDRGLGLSALRAILDSFRDPRLQLTAPLAVFMGLEQAFIYADFAKSYVVCTLGIHRLNLVFLSMGLLQSVAACTLSMLLRTIRRYYVVAVGFAFQICLIMVLVLWKPIEDDPALFYVISAAWGVCHAIWEMISFTLLTGQYLDHWEAAFANRAFFKFIGLSIAFLLHSFLCNYMKLYLLALVMIISVIPFALLEYRLENIRKIRNVARL</sequence>
<dbReference type="GO" id="GO:0055120">
    <property type="term" value="C:striated muscle dense body"/>
    <property type="evidence" value="ECO:0007669"/>
    <property type="project" value="TreeGrafter"/>
</dbReference>
<feature type="transmembrane region" description="Helical" evidence="3">
    <location>
        <begin position="564"/>
        <end position="587"/>
    </location>
</feature>
<name>A0AAR5PGS8_DENPD</name>
<comment type="similarity">
    <text evidence="1">Belongs to the unc-93 family.</text>
</comment>
<organism evidence="4 5">
    <name type="scientific">Dendroctonus ponderosae</name>
    <name type="common">Mountain pine beetle</name>
    <dbReference type="NCBI Taxonomy" id="77166"/>
    <lineage>
        <taxon>Eukaryota</taxon>
        <taxon>Metazoa</taxon>
        <taxon>Ecdysozoa</taxon>
        <taxon>Arthropoda</taxon>
        <taxon>Hexapoda</taxon>
        <taxon>Insecta</taxon>
        <taxon>Pterygota</taxon>
        <taxon>Neoptera</taxon>
        <taxon>Endopterygota</taxon>
        <taxon>Coleoptera</taxon>
        <taxon>Polyphaga</taxon>
        <taxon>Cucujiformia</taxon>
        <taxon>Curculionidae</taxon>
        <taxon>Scolytinae</taxon>
        <taxon>Dendroctonus</taxon>
    </lineage>
</organism>
<dbReference type="InterPro" id="IPR051951">
    <property type="entry name" value="UNC-93_regulatory"/>
</dbReference>
<dbReference type="EnsemblMetazoa" id="XM_019904684.1">
    <property type="protein sequence ID" value="XP_019760243.1"/>
    <property type="gene ID" value="LOC109537792"/>
</dbReference>
<dbReference type="InterPro" id="IPR036259">
    <property type="entry name" value="MFS_trans_sf"/>
</dbReference>
<keyword evidence="5" id="KW-1185">Reference proteome</keyword>
<feature type="transmembrane region" description="Helical" evidence="3">
    <location>
        <begin position="192"/>
        <end position="215"/>
    </location>
</feature>
<feature type="region of interest" description="Disordered" evidence="2">
    <location>
        <begin position="1"/>
        <end position="22"/>
    </location>
</feature>
<keyword evidence="3" id="KW-0472">Membrane</keyword>
<dbReference type="GO" id="GO:0006937">
    <property type="term" value="P:regulation of muscle contraction"/>
    <property type="evidence" value="ECO:0007669"/>
    <property type="project" value="TreeGrafter"/>
</dbReference>
<evidence type="ECO:0000256" key="2">
    <source>
        <dbReference type="SAM" id="MobiDB-lite"/>
    </source>
</evidence>
<feature type="transmembrane region" description="Helical" evidence="3">
    <location>
        <begin position="626"/>
        <end position="645"/>
    </location>
</feature>
<feature type="transmembrane region" description="Helical" evidence="3">
    <location>
        <begin position="251"/>
        <end position="271"/>
    </location>
</feature>
<dbReference type="SUPFAM" id="SSF103473">
    <property type="entry name" value="MFS general substrate transporter"/>
    <property type="match status" value="1"/>
</dbReference>
<protein>
    <recommendedName>
        <fullName evidence="6">UNC93-like protein</fullName>
    </recommendedName>
</protein>
<dbReference type="PANTHER" id="PTHR19444:SF11">
    <property type="entry name" value="UNC93-LIKE PROTEIN"/>
    <property type="match status" value="1"/>
</dbReference>
<keyword evidence="3" id="KW-0812">Transmembrane</keyword>
<dbReference type="PANTHER" id="PTHR19444">
    <property type="entry name" value="UNC-93 RELATED"/>
    <property type="match status" value="1"/>
</dbReference>
<dbReference type="GO" id="GO:0015459">
    <property type="term" value="F:potassium channel regulator activity"/>
    <property type="evidence" value="ECO:0007669"/>
    <property type="project" value="TreeGrafter"/>
</dbReference>
<evidence type="ECO:0000256" key="1">
    <source>
        <dbReference type="ARBA" id="ARBA00009172"/>
    </source>
</evidence>